<organism evidence="6 7">
    <name type="scientific">Rosa chinensis</name>
    <name type="common">China rose</name>
    <dbReference type="NCBI Taxonomy" id="74649"/>
    <lineage>
        <taxon>Eukaryota</taxon>
        <taxon>Viridiplantae</taxon>
        <taxon>Streptophyta</taxon>
        <taxon>Embryophyta</taxon>
        <taxon>Tracheophyta</taxon>
        <taxon>Spermatophyta</taxon>
        <taxon>Magnoliopsida</taxon>
        <taxon>eudicotyledons</taxon>
        <taxon>Gunneridae</taxon>
        <taxon>Pentapetalae</taxon>
        <taxon>rosids</taxon>
        <taxon>fabids</taxon>
        <taxon>Rosales</taxon>
        <taxon>Rosaceae</taxon>
        <taxon>Rosoideae</taxon>
        <taxon>Rosoideae incertae sedis</taxon>
        <taxon>Rosa</taxon>
    </lineage>
</organism>
<dbReference type="InterPro" id="IPR003245">
    <property type="entry name" value="Phytocyanin_dom"/>
</dbReference>
<feature type="transmembrane region" description="Helical" evidence="3">
    <location>
        <begin position="137"/>
        <end position="160"/>
    </location>
</feature>
<gene>
    <name evidence="6" type="ORF">RchiOBHm_Chr2g0087981</name>
</gene>
<evidence type="ECO:0000313" key="6">
    <source>
        <dbReference type="EMBL" id="PRQ46337.1"/>
    </source>
</evidence>
<feature type="signal peptide" evidence="4">
    <location>
        <begin position="1"/>
        <end position="22"/>
    </location>
</feature>
<evidence type="ECO:0000256" key="2">
    <source>
        <dbReference type="ARBA" id="ARBA00023180"/>
    </source>
</evidence>
<dbReference type="EMBL" id="PDCK01000040">
    <property type="protein sequence ID" value="PRQ46337.1"/>
    <property type="molecule type" value="Genomic_DNA"/>
</dbReference>
<keyword evidence="3" id="KW-0812">Transmembrane</keyword>
<keyword evidence="3" id="KW-0472">Membrane</keyword>
<protein>
    <submittedName>
        <fullName evidence="6">Putative cupredoxin</fullName>
    </submittedName>
</protein>
<accession>A0A2P6RIV0</accession>
<reference evidence="6 7" key="1">
    <citation type="journal article" date="2018" name="Nat. Genet.">
        <title>The Rosa genome provides new insights in the design of modern roses.</title>
        <authorList>
            <person name="Bendahmane M."/>
        </authorList>
    </citation>
    <scope>NUCLEOTIDE SEQUENCE [LARGE SCALE GENOMIC DNA]</scope>
    <source>
        <strain evidence="7">cv. Old Blush</strain>
    </source>
</reference>
<evidence type="ECO:0000313" key="7">
    <source>
        <dbReference type="Proteomes" id="UP000238479"/>
    </source>
</evidence>
<dbReference type="Gene3D" id="2.60.40.420">
    <property type="entry name" value="Cupredoxins - blue copper proteins"/>
    <property type="match status" value="1"/>
</dbReference>
<dbReference type="PANTHER" id="PTHR33021:SF498">
    <property type="entry name" value="UMECYANIN-LIKE"/>
    <property type="match status" value="1"/>
</dbReference>
<dbReference type="OMA" id="FYSEWAA"/>
<dbReference type="PANTHER" id="PTHR33021">
    <property type="entry name" value="BLUE COPPER PROTEIN"/>
    <property type="match status" value="1"/>
</dbReference>
<keyword evidence="1" id="KW-1015">Disulfide bond</keyword>
<evidence type="ECO:0000256" key="3">
    <source>
        <dbReference type="SAM" id="Phobius"/>
    </source>
</evidence>
<evidence type="ECO:0000259" key="5">
    <source>
        <dbReference type="PROSITE" id="PS51485"/>
    </source>
</evidence>
<feature type="chain" id="PRO_5015203634" evidence="4">
    <location>
        <begin position="23"/>
        <end position="162"/>
    </location>
</feature>
<keyword evidence="3" id="KW-1133">Transmembrane helix</keyword>
<dbReference type="InterPro" id="IPR008972">
    <property type="entry name" value="Cupredoxin"/>
</dbReference>
<proteinExistence type="predicted"/>
<dbReference type="Proteomes" id="UP000238479">
    <property type="component" value="Chromosome 2"/>
</dbReference>
<keyword evidence="4" id="KW-0732">Signal</keyword>
<dbReference type="PROSITE" id="PS51485">
    <property type="entry name" value="PHYTOCYANIN"/>
    <property type="match status" value="1"/>
</dbReference>
<dbReference type="STRING" id="74649.A0A2P6RIV0"/>
<evidence type="ECO:0000256" key="4">
    <source>
        <dbReference type="SAM" id="SignalP"/>
    </source>
</evidence>
<keyword evidence="7" id="KW-1185">Reference proteome</keyword>
<dbReference type="AlphaFoldDB" id="A0A2P6RIV0"/>
<dbReference type="Gramene" id="PRQ46337">
    <property type="protein sequence ID" value="PRQ46337"/>
    <property type="gene ID" value="RchiOBHm_Chr2g0087981"/>
</dbReference>
<sequence>MDSRVALMSFVMVALLMKGAAAGIHTVNWTVPSNKSAYTTWANTSTFYLNDQLQFGWSGTHNVANATKDEYDNCLKTAKVLTSTSLTLIDLNTSGPLYFICTIDDHCESGQKLAINVTNVIGPTLTTPPPPPSSASALAVGTLFAIVSSIIVTSFIYRFILY</sequence>
<dbReference type="SUPFAM" id="SSF49503">
    <property type="entry name" value="Cupredoxins"/>
    <property type="match status" value="1"/>
</dbReference>
<name>A0A2P6RIV0_ROSCH</name>
<dbReference type="GO" id="GO:0009055">
    <property type="term" value="F:electron transfer activity"/>
    <property type="evidence" value="ECO:0007669"/>
    <property type="project" value="InterPro"/>
</dbReference>
<comment type="caution">
    <text evidence="6">The sequence shown here is derived from an EMBL/GenBank/DDBJ whole genome shotgun (WGS) entry which is preliminary data.</text>
</comment>
<evidence type="ECO:0000256" key="1">
    <source>
        <dbReference type="ARBA" id="ARBA00023157"/>
    </source>
</evidence>
<dbReference type="GO" id="GO:0005886">
    <property type="term" value="C:plasma membrane"/>
    <property type="evidence" value="ECO:0007669"/>
    <property type="project" value="TreeGrafter"/>
</dbReference>
<dbReference type="InterPro" id="IPR039391">
    <property type="entry name" value="Phytocyanin-like"/>
</dbReference>
<feature type="domain" description="Phytocyanin" evidence="5">
    <location>
        <begin position="23"/>
        <end position="119"/>
    </location>
</feature>
<dbReference type="FunFam" id="2.60.40.420:FF:000034">
    <property type="entry name" value="Cupredoxin superfamily protein"/>
    <property type="match status" value="1"/>
</dbReference>
<dbReference type="Pfam" id="PF02298">
    <property type="entry name" value="Cu_bind_like"/>
    <property type="match status" value="1"/>
</dbReference>
<keyword evidence="2" id="KW-0325">Glycoprotein</keyword>
<dbReference type="OrthoDB" id="5421909at2759"/>